<comment type="caution">
    <text evidence="3">The sequence shown here is derived from an EMBL/GenBank/DDBJ whole genome shotgun (WGS) entry which is preliminary data.</text>
</comment>
<reference evidence="3" key="1">
    <citation type="journal article" date="2019" name="BMC Genomics">
        <title>A new reference genome for Sorghum bicolor reveals high levels of sequence similarity between sweet and grain genotypes: implications for the genetics of sugar metabolism.</title>
        <authorList>
            <person name="Cooper E.A."/>
            <person name="Brenton Z.W."/>
            <person name="Flinn B.S."/>
            <person name="Jenkins J."/>
            <person name="Shu S."/>
            <person name="Flowers D."/>
            <person name="Luo F."/>
            <person name="Wang Y."/>
            <person name="Xia P."/>
            <person name="Barry K."/>
            <person name="Daum C."/>
            <person name="Lipzen A."/>
            <person name="Yoshinaga Y."/>
            <person name="Schmutz J."/>
            <person name="Saski C."/>
            <person name="Vermerris W."/>
            <person name="Kresovich S."/>
        </authorList>
    </citation>
    <scope>NUCLEOTIDE SEQUENCE</scope>
</reference>
<reference evidence="3" key="2">
    <citation type="submission" date="2020-10" db="EMBL/GenBank/DDBJ databases">
        <authorList>
            <person name="Cooper E.A."/>
            <person name="Brenton Z.W."/>
            <person name="Flinn B.S."/>
            <person name="Jenkins J."/>
            <person name="Shu S."/>
            <person name="Flowers D."/>
            <person name="Luo F."/>
            <person name="Wang Y."/>
            <person name="Xia P."/>
            <person name="Barry K."/>
            <person name="Daum C."/>
            <person name="Lipzen A."/>
            <person name="Yoshinaga Y."/>
            <person name="Schmutz J."/>
            <person name="Saski C."/>
            <person name="Vermerris W."/>
            <person name="Kresovich S."/>
        </authorList>
    </citation>
    <scope>NUCLEOTIDE SEQUENCE</scope>
</reference>
<protein>
    <recommendedName>
        <fullName evidence="5">Secreted protein</fullName>
    </recommendedName>
</protein>
<gene>
    <name evidence="3" type="ORF">BDA96_01G097300</name>
</gene>
<feature type="signal peptide" evidence="2">
    <location>
        <begin position="1"/>
        <end position="16"/>
    </location>
</feature>
<proteinExistence type="predicted"/>
<keyword evidence="2" id="KW-0732">Signal</keyword>
<evidence type="ECO:0000256" key="2">
    <source>
        <dbReference type="SAM" id="SignalP"/>
    </source>
</evidence>
<dbReference type="AlphaFoldDB" id="A0A921RY33"/>
<evidence type="ECO:0000313" key="3">
    <source>
        <dbReference type="EMBL" id="KAG0547635.1"/>
    </source>
</evidence>
<evidence type="ECO:0000313" key="4">
    <source>
        <dbReference type="Proteomes" id="UP000807115"/>
    </source>
</evidence>
<sequence>MPLLLLTALPRTLLQCYLNLSGLWLRARRRQCSPSVKAAGAACLAAIEQQLASSSARSSGGTAAADVGGRLRHFRASRVGPDDPAELLPTSGSAL</sequence>
<accession>A0A921RY33</accession>
<organism evidence="3 4">
    <name type="scientific">Sorghum bicolor</name>
    <name type="common">Sorghum</name>
    <name type="synonym">Sorghum vulgare</name>
    <dbReference type="NCBI Taxonomy" id="4558"/>
    <lineage>
        <taxon>Eukaryota</taxon>
        <taxon>Viridiplantae</taxon>
        <taxon>Streptophyta</taxon>
        <taxon>Embryophyta</taxon>
        <taxon>Tracheophyta</taxon>
        <taxon>Spermatophyta</taxon>
        <taxon>Magnoliopsida</taxon>
        <taxon>Liliopsida</taxon>
        <taxon>Poales</taxon>
        <taxon>Poaceae</taxon>
        <taxon>PACMAD clade</taxon>
        <taxon>Panicoideae</taxon>
        <taxon>Andropogonodae</taxon>
        <taxon>Andropogoneae</taxon>
        <taxon>Sorghinae</taxon>
        <taxon>Sorghum</taxon>
    </lineage>
</organism>
<dbReference type="EMBL" id="CM027680">
    <property type="protein sequence ID" value="KAG0547635.1"/>
    <property type="molecule type" value="Genomic_DNA"/>
</dbReference>
<feature type="chain" id="PRO_5037091182" description="Secreted protein" evidence="2">
    <location>
        <begin position="17"/>
        <end position="95"/>
    </location>
</feature>
<feature type="region of interest" description="Disordered" evidence="1">
    <location>
        <begin position="75"/>
        <end position="95"/>
    </location>
</feature>
<name>A0A921RY33_SORBI</name>
<evidence type="ECO:0008006" key="5">
    <source>
        <dbReference type="Google" id="ProtNLM"/>
    </source>
</evidence>
<dbReference type="Proteomes" id="UP000807115">
    <property type="component" value="Chromosome 1"/>
</dbReference>
<evidence type="ECO:0000256" key="1">
    <source>
        <dbReference type="SAM" id="MobiDB-lite"/>
    </source>
</evidence>